<feature type="transmembrane region" description="Helical" evidence="6">
    <location>
        <begin position="274"/>
        <end position="291"/>
    </location>
</feature>
<dbReference type="AlphaFoldDB" id="A0A6N6MGZ2"/>
<feature type="transmembrane region" description="Helical" evidence="6">
    <location>
        <begin position="158"/>
        <end position="179"/>
    </location>
</feature>
<feature type="transmembrane region" description="Helical" evidence="6">
    <location>
        <begin position="126"/>
        <end position="146"/>
    </location>
</feature>
<dbReference type="InterPro" id="IPR044550">
    <property type="entry name" value="WzxE"/>
</dbReference>
<comment type="subcellular location">
    <subcellularLocation>
        <location evidence="1">Cell membrane</location>
        <topology evidence="1">Multi-pass membrane protein</topology>
    </subcellularLocation>
</comment>
<reference evidence="7 8" key="1">
    <citation type="submission" date="2019-09" db="EMBL/GenBank/DDBJ databases">
        <authorList>
            <person name="Cao W.R."/>
        </authorList>
    </citation>
    <scope>NUCLEOTIDE SEQUENCE [LARGE SCALE GENOMIC DNA]</scope>
    <source>
        <strain evidence="7 8">B1N29</strain>
    </source>
</reference>
<organism evidence="7 8">
    <name type="scientific">Pseudotamlana haliotis</name>
    <dbReference type="NCBI Taxonomy" id="2614804"/>
    <lineage>
        <taxon>Bacteria</taxon>
        <taxon>Pseudomonadati</taxon>
        <taxon>Bacteroidota</taxon>
        <taxon>Flavobacteriia</taxon>
        <taxon>Flavobacteriales</taxon>
        <taxon>Flavobacteriaceae</taxon>
        <taxon>Pseudotamlana</taxon>
    </lineage>
</organism>
<feature type="transmembrane region" description="Helical" evidence="6">
    <location>
        <begin position="94"/>
        <end position="114"/>
    </location>
</feature>
<keyword evidence="5 6" id="KW-0472">Membrane</keyword>
<dbReference type="GO" id="GO:0009246">
    <property type="term" value="P:enterobacterial common antigen biosynthetic process"/>
    <property type="evidence" value="ECO:0007669"/>
    <property type="project" value="InterPro"/>
</dbReference>
<evidence type="ECO:0000256" key="2">
    <source>
        <dbReference type="ARBA" id="ARBA00022475"/>
    </source>
</evidence>
<feature type="transmembrane region" description="Helical" evidence="6">
    <location>
        <begin position="228"/>
        <end position="254"/>
    </location>
</feature>
<dbReference type="EMBL" id="WAAT01000039">
    <property type="protein sequence ID" value="KAB1068215.1"/>
    <property type="molecule type" value="Genomic_DNA"/>
</dbReference>
<feature type="transmembrane region" description="Helical" evidence="6">
    <location>
        <begin position="21"/>
        <end position="44"/>
    </location>
</feature>
<dbReference type="GO" id="GO:0005886">
    <property type="term" value="C:plasma membrane"/>
    <property type="evidence" value="ECO:0007669"/>
    <property type="project" value="UniProtKB-SubCell"/>
</dbReference>
<evidence type="ECO:0000256" key="4">
    <source>
        <dbReference type="ARBA" id="ARBA00022989"/>
    </source>
</evidence>
<dbReference type="PANTHER" id="PTHR30250">
    <property type="entry name" value="PST FAMILY PREDICTED COLANIC ACID TRANSPORTER"/>
    <property type="match status" value="1"/>
</dbReference>
<gene>
    <name evidence="7" type="ORF">F6U93_07325</name>
</gene>
<evidence type="ECO:0000256" key="1">
    <source>
        <dbReference type="ARBA" id="ARBA00004651"/>
    </source>
</evidence>
<keyword evidence="3 6" id="KW-0812">Transmembrane</keyword>
<dbReference type="PANTHER" id="PTHR30250:SF30">
    <property type="entry name" value="LIPID III FLIPPASE"/>
    <property type="match status" value="1"/>
</dbReference>
<dbReference type="CDD" id="cd13125">
    <property type="entry name" value="MATE_like_10"/>
    <property type="match status" value="1"/>
</dbReference>
<comment type="caution">
    <text evidence="7">The sequence shown here is derived from an EMBL/GenBank/DDBJ whole genome shotgun (WGS) entry which is preliminary data.</text>
</comment>
<feature type="transmembrane region" description="Helical" evidence="6">
    <location>
        <begin position="345"/>
        <end position="366"/>
    </location>
</feature>
<dbReference type="Pfam" id="PF13440">
    <property type="entry name" value="Polysacc_synt_3"/>
    <property type="match status" value="1"/>
</dbReference>
<keyword evidence="2" id="KW-1003">Cell membrane</keyword>
<evidence type="ECO:0000313" key="7">
    <source>
        <dbReference type="EMBL" id="KAB1068215.1"/>
    </source>
</evidence>
<evidence type="ECO:0000256" key="3">
    <source>
        <dbReference type="ARBA" id="ARBA00022692"/>
    </source>
</evidence>
<protein>
    <submittedName>
        <fullName evidence="7">O-antigen translocase</fullName>
    </submittedName>
</protein>
<evidence type="ECO:0000313" key="8">
    <source>
        <dbReference type="Proteomes" id="UP000441333"/>
    </source>
</evidence>
<feature type="transmembrane region" description="Helical" evidence="6">
    <location>
        <begin position="404"/>
        <end position="428"/>
    </location>
</feature>
<dbReference type="InterPro" id="IPR050833">
    <property type="entry name" value="Poly_Biosynth_Transport"/>
</dbReference>
<feature type="transmembrane region" description="Helical" evidence="6">
    <location>
        <begin position="303"/>
        <end position="325"/>
    </location>
</feature>
<evidence type="ECO:0000256" key="6">
    <source>
        <dbReference type="SAM" id="Phobius"/>
    </source>
</evidence>
<feature type="transmembrane region" description="Helical" evidence="6">
    <location>
        <begin position="185"/>
        <end position="207"/>
    </location>
</feature>
<accession>A0A6N6MGZ2</accession>
<evidence type="ECO:0000256" key="5">
    <source>
        <dbReference type="ARBA" id="ARBA00023136"/>
    </source>
</evidence>
<name>A0A6N6MGZ2_9FLAO</name>
<keyword evidence="8" id="KW-1185">Reference proteome</keyword>
<proteinExistence type="predicted"/>
<dbReference type="Proteomes" id="UP000441333">
    <property type="component" value="Unassembled WGS sequence"/>
</dbReference>
<feature type="transmembrane region" description="Helical" evidence="6">
    <location>
        <begin position="371"/>
        <end position="392"/>
    </location>
</feature>
<dbReference type="RefSeq" id="WP_150938349.1">
    <property type="nucleotide sequence ID" value="NZ_WAAT01000039.1"/>
</dbReference>
<keyword evidence="4 6" id="KW-1133">Transmembrane helix</keyword>
<sequence>MRELIDYINSKVLEKIASLQIFAVLTRIVAGLLTSKAIAVFIGAEGLALIGNLRNFVTASQTTASAGLYKGIVKYIGQFKDTTSELSRVISTTFYTGFITTVLVCLFCYLNANWINDLIFPNYNDYAYVIRIFAVALPFYILNMFSFSIINGFSKYKILIVINIIGQLLSVSVTLILIYQNKIDGALIAAVISESLIFLITLVGIINRRSLVPLIKASMFSFDMLKKMRVYALMALFTSVLLPFVAIAIRTHIIENIGYKDAGFWEAMTRISKYYLMFVSSLIGLYLLPRFSEIKDNKEFRSVVFGFYKTIVPFLSIGLILVYFLRKYIVLIVLTPEFQPVENLFLWQLLGDFVKVLALVIAYQFLAKKMFWHYVLTEAFLIITLYSTSIYFINLYDNIEGAVIAHFVSYVMYFSIILLIFGGSLFGLDGGKAEETKLKS</sequence>